<keyword evidence="5" id="KW-0130">Cell adhesion</keyword>
<accession>V4A1W0</accession>
<dbReference type="InterPro" id="IPR013106">
    <property type="entry name" value="Ig_V-set"/>
</dbReference>
<evidence type="ECO:0000256" key="4">
    <source>
        <dbReference type="ARBA" id="ARBA00022737"/>
    </source>
</evidence>
<dbReference type="InterPro" id="IPR003598">
    <property type="entry name" value="Ig_sub2"/>
</dbReference>
<evidence type="ECO:0000256" key="8">
    <source>
        <dbReference type="ARBA" id="ARBA00023157"/>
    </source>
</evidence>
<sequence length="428" mass="47525">MTLINPLQHLKLYKVHQLNTSKIFSQELLVDQYKNYNVQLNDKWVMEGATAVLKCVVNPYYVKDYVQVIGWTQRNHPIVAGGRISILPSGELHIRDVRKADGLAMYSCRSKNILTGDERGSAFATLHVHDPPASDTRPTIDTFLPELTLSESSTAELPCVSSQALPYPQYTWSKNGVPVMIDNNRVLQNGGNLMIKDAITKDSGDYKCNATNRRGTETISTRLTITSTLSAIVSPPEQTVDAGLTATYNCSTSGYPINSVTWYKDGKPLVVDERVYILADTTLIIRDVKRQDQGMYQCFLANQKEVTQGTAQLTLGAAKPTILDSFQEQFVKNGQQVSLRCKATGNPIPAVKWRLDGADLPLDDRIKSNTITTLDGYVISFVNISRVKVEDGGEYSCHATSDVGYAEYMNRLNVYGAYLCHLKPHSEV</sequence>
<evidence type="ECO:0000313" key="11">
    <source>
        <dbReference type="EMBL" id="ESO90667.1"/>
    </source>
</evidence>
<dbReference type="Pfam" id="PF07679">
    <property type="entry name" value="I-set"/>
    <property type="match status" value="2"/>
</dbReference>
<evidence type="ECO:0000259" key="10">
    <source>
        <dbReference type="PROSITE" id="PS50835"/>
    </source>
</evidence>
<proteinExistence type="predicted"/>
<dbReference type="OMA" id="TPALFYR"/>
<dbReference type="GeneID" id="20239576"/>
<dbReference type="PROSITE" id="PS50835">
    <property type="entry name" value="IG_LIKE"/>
    <property type="match status" value="3"/>
</dbReference>
<evidence type="ECO:0000256" key="5">
    <source>
        <dbReference type="ARBA" id="ARBA00022889"/>
    </source>
</evidence>
<evidence type="ECO:0000313" key="12">
    <source>
        <dbReference type="Proteomes" id="UP000030746"/>
    </source>
</evidence>
<dbReference type="InterPro" id="IPR013098">
    <property type="entry name" value="Ig_I-set"/>
</dbReference>
<gene>
    <name evidence="11" type="ORF">LOTGIDRAFT_163887</name>
</gene>
<dbReference type="FunFam" id="2.60.40.10:FF:000017">
    <property type="entry name" value="Down syndrome cell adhesion molecule b"/>
    <property type="match status" value="1"/>
</dbReference>
<reference evidence="11 12" key="1">
    <citation type="journal article" date="2013" name="Nature">
        <title>Insights into bilaterian evolution from three spiralian genomes.</title>
        <authorList>
            <person name="Simakov O."/>
            <person name="Marletaz F."/>
            <person name="Cho S.J."/>
            <person name="Edsinger-Gonzales E."/>
            <person name="Havlak P."/>
            <person name="Hellsten U."/>
            <person name="Kuo D.H."/>
            <person name="Larsson T."/>
            <person name="Lv J."/>
            <person name="Arendt D."/>
            <person name="Savage R."/>
            <person name="Osoegawa K."/>
            <person name="de Jong P."/>
            <person name="Grimwood J."/>
            <person name="Chapman J.A."/>
            <person name="Shapiro H."/>
            <person name="Aerts A."/>
            <person name="Otillar R.P."/>
            <person name="Terry A.Y."/>
            <person name="Boore J.L."/>
            <person name="Grigoriev I.V."/>
            <person name="Lindberg D.R."/>
            <person name="Seaver E.C."/>
            <person name="Weisblat D.A."/>
            <person name="Putnam N.H."/>
            <person name="Rokhsar D.S."/>
        </authorList>
    </citation>
    <scope>NUCLEOTIDE SEQUENCE [LARGE SCALE GENOMIC DNA]</scope>
</reference>
<dbReference type="AlphaFoldDB" id="V4A1W0"/>
<evidence type="ECO:0000256" key="6">
    <source>
        <dbReference type="ARBA" id="ARBA00022989"/>
    </source>
</evidence>
<keyword evidence="2" id="KW-0812">Transmembrane</keyword>
<dbReference type="GO" id="GO:0005886">
    <property type="term" value="C:plasma membrane"/>
    <property type="evidence" value="ECO:0007669"/>
    <property type="project" value="TreeGrafter"/>
</dbReference>
<dbReference type="InterPro" id="IPR007110">
    <property type="entry name" value="Ig-like_dom"/>
</dbReference>
<feature type="domain" description="Ig-like" evidence="10">
    <location>
        <begin position="138"/>
        <end position="226"/>
    </location>
</feature>
<evidence type="ECO:0000256" key="2">
    <source>
        <dbReference type="ARBA" id="ARBA00022692"/>
    </source>
</evidence>
<keyword evidence="9" id="KW-0393">Immunoglobulin domain</keyword>
<keyword evidence="6" id="KW-1133">Transmembrane helix</keyword>
<evidence type="ECO:0000256" key="9">
    <source>
        <dbReference type="ARBA" id="ARBA00023319"/>
    </source>
</evidence>
<keyword evidence="12" id="KW-1185">Reference proteome</keyword>
<dbReference type="RefSeq" id="XP_009058663.1">
    <property type="nucleotide sequence ID" value="XM_009060415.1"/>
</dbReference>
<feature type="domain" description="Ig-like" evidence="10">
    <location>
        <begin position="227"/>
        <end position="314"/>
    </location>
</feature>
<dbReference type="GO" id="GO:0007411">
    <property type="term" value="P:axon guidance"/>
    <property type="evidence" value="ECO:0007669"/>
    <property type="project" value="TreeGrafter"/>
</dbReference>
<dbReference type="HOGENOM" id="CLU_021550_0_0_1"/>
<keyword evidence="4" id="KW-0677">Repeat</keyword>
<dbReference type="EMBL" id="KB202367">
    <property type="protein sequence ID" value="ESO90667.1"/>
    <property type="molecule type" value="Genomic_DNA"/>
</dbReference>
<dbReference type="GO" id="GO:0030424">
    <property type="term" value="C:axon"/>
    <property type="evidence" value="ECO:0007669"/>
    <property type="project" value="TreeGrafter"/>
</dbReference>
<dbReference type="InterPro" id="IPR013783">
    <property type="entry name" value="Ig-like_fold"/>
</dbReference>
<dbReference type="GO" id="GO:0098632">
    <property type="term" value="F:cell-cell adhesion mediator activity"/>
    <property type="evidence" value="ECO:0007669"/>
    <property type="project" value="TreeGrafter"/>
</dbReference>
<dbReference type="Proteomes" id="UP000030746">
    <property type="component" value="Unassembled WGS sequence"/>
</dbReference>
<dbReference type="InterPro" id="IPR003599">
    <property type="entry name" value="Ig_sub"/>
</dbReference>
<dbReference type="PANTHER" id="PTHR10075">
    <property type="entry name" value="BASIGIN RELATED"/>
    <property type="match status" value="1"/>
</dbReference>
<dbReference type="SMART" id="SM00408">
    <property type="entry name" value="IGc2"/>
    <property type="match status" value="4"/>
</dbReference>
<evidence type="ECO:0000256" key="3">
    <source>
        <dbReference type="ARBA" id="ARBA00022729"/>
    </source>
</evidence>
<dbReference type="OrthoDB" id="10001713at2759"/>
<dbReference type="CTD" id="20239576"/>
<keyword evidence="7" id="KW-0472">Membrane</keyword>
<evidence type="ECO:0000256" key="1">
    <source>
        <dbReference type="ARBA" id="ARBA00004167"/>
    </source>
</evidence>
<evidence type="ECO:0000256" key="7">
    <source>
        <dbReference type="ARBA" id="ARBA00023136"/>
    </source>
</evidence>
<protein>
    <recommendedName>
        <fullName evidence="10">Ig-like domain-containing protein</fullName>
    </recommendedName>
</protein>
<dbReference type="STRING" id="225164.V4A1W0"/>
<dbReference type="SMART" id="SM00406">
    <property type="entry name" value="IGv"/>
    <property type="match status" value="1"/>
</dbReference>
<dbReference type="SUPFAM" id="SSF48726">
    <property type="entry name" value="Immunoglobulin"/>
    <property type="match status" value="4"/>
</dbReference>
<organism evidence="11 12">
    <name type="scientific">Lottia gigantea</name>
    <name type="common">Giant owl limpet</name>
    <dbReference type="NCBI Taxonomy" id="225164"/>
    <lineage>
        <taxon>Eukaryota</taxon>
        <taxon>Metazoa</taxon>
        <taxon>Spiralia</taxon>
        <taxon>Lophotrochozoa</taxon>
        <taxon>Mollusca</taxon>
        <taxon>Gastropoda</taxon>
        <taxon>Patellogastropoda</taxon>
        <taxon>Lottioidea</taxon>
        <taxon>Lottiidae</taxon>
        <taxon>Lottia</taxon>
    </lineage>
</organism>
<dbReference type="SMART" id="SM00409">
    <property type="entry name" value="IG"/>
    <property type="match status" value="4"/>
</dbReference>
<dbReference type="Pfam" id="PF13927">
    <property type="entry name" value="Ig_3"/>
    <property type="match status" value="1"/>
</dbReference>
<dbReference type="Gene3D" id="2.60.40.10">
    <property type="entry name" value="Immunoglobulins"/>
    <property type="match status" value="4"/>
</dbReference>
<keyword evidence="8" id="KW-1015">Disulfide bond</keyword>
<comment type="subcellular location">
    <subcellularLocation>
        <location evidence="1">Membrane</location>
        <topology evidence="1">Single-pass membrane protein</topology>
    </subcellularLocation>
</comment>
<keyword evidence="3" id="KW-0732">Signal</keyword>
<dbReference type="PANTHER" id="PTHR10075:SF103">
    <property type="entry name" value="ROUNDABOUT HOMOLOG 4"/>
    <property type="match status" value="1"/>
</dbReference>
<name>V4A1W0_LOTGI</name>
<dbReference type="KEGG" id="lgi:LOTGIDRAFT_163887"/>
<dbReference type="InterPro" id="IPR036179">
    <property type="entry name" value="Ig-like_dom_sf"/>
</dbReference>
<dbReference type="GO" id="GO:0007156">
    <property type="term" value="P:homophilic cell adhesion via plasma membrane adhesion molecules"/>
    <property type="evidence" value="ECO:0007669"/>
    <property type="project" value="TreeGrafter"/>
</dbReference>
<feature type="domain" description="Ig-like" evidence="10">
    <location>
        <begin position="320"/>
        <end position="413"/>
    </location>
</feature>
<dbReference type="GO" id="GO:0070593">
    <property type="term" value="P:dendrite self-avoidance"/>
    <property type="evidence" value="ECO:0007669"/>
    <property type="project" value="TreeGrafter"/>
</dbReference>